<feature type="transmembrane region" description="Helical" evidence="3">
    <location>
        <begin position="362"/>
        <end position="381"/>
    </location>
</feature>
<organism evidence="6 7">
    <name type="scientific">Sphingomonas gilva</name>
    <dbReference type="NCBI Taxonomy" id="2305907"/>
    <lineage>
        <taxon>Bacteria</taxon>
        <taxon>Pseudomonadati</taxon>
        <taxon>Pseudomonadota</taxon>
        <taxon>Alphaproteobacteria</taxon>
        <taxon>Sphingomonadales</taxon>
        <taxon>Sphingomonadaceae</taxon>
        <taxon>Sphingomonas</taxon>
    </lineage>
</organism>
<dbReference type="AlphaFoldDB" id="A0A396RS55"/>
<dbReference type="Gene3D" id="3.30.70.270">
    <property type="match status" value="1"/>
</dbReference>
<dbReference type="Pfam" id="PF07695">
    <property type="entry name" value="7TMR-DISM_7TM"/>
    <property type="match status" value="1"/>
</dbReference>
<dbReference type="PROSITE" id="PS50887">
    <property type="entry name" value="GGDEF"/>
    <property type="match status" value="1"/>
</dbReference>
<keyword evidence="7" id="KW-1185">Reference proteome</keyword>
<dbReference type="RefSeq" id="WP_118862856.1">
    <property type="nucleotide sequence ID" value="NZ_QWLV01000001.1"/>
</dbReference>
<proteinExistence type="predicted"/>
<feature type="transmembrane region" description="Helical" evidence="3">
    <location>
        <begin position="272"/>
        <end position="289"/>
    </location>
</feature>
<gene>
    <name evidence="6" type="ORF">D1610_04410</name>
</gene>
<dbReference type="InterPro" id="IPR050469">
    <property type="entry name" value="Diguanylate_Cyclase"/>
</dbReference>
<feature type="transmembrane region" description="Helical" evidence="3">
    <location>
        <begin position="176"/>
        <end position="197"/>
    </location>
</feature>
<name>A0A396RS55_9SPHN</name>
<dbReference type="SUPFAM" id="SSF55073">
    <property type="entry name" value="Nucleotide cyclase"/>
    <property type="match status" value="1"/>
</dbReference>
<keyword evidence="3" id="KW-1133">Transmembrane helix</keyword>
<feature type="transmembrane region" description="Helical" evidence="3">
    <location>
        <begin position="241"/>
        <end position="260"/>
    </location>
</feature>
<feature type="signal peptide" evidence="4">
    <location>
        <begin position="1"/>
        <end position="19"/>
    </location>
</feature>
<dbReference type="PANTHER" id="PTHR45138">
    <property type="entry name" value="REGULATORY COMPONENTS OF SENSORY TRANSDUCTION SYSTEM"/>
    <property type="match status" value="1"/>
</dbReference>
<dbReference type="InterPro" id="IPR000160">
    <property type="entry name" value="GGDEF_dom"/>
</dbReference>
<sequence length="560" mass="60641">MILLRVALLVCVLATSAFCAALARAQAPGSIDAAGCAFYAPAGADPRSIIASPPPPCTKALEKPEGRVSFVLFGGLSATARPGDPLEFSHRQARSDFERIYFRYADGVVLQSPTARDEAVRPMAPNDLYFAVPYRPVPLTEILVQATGFENRLGLAKRARLETRSTNLGYEAGHHLAYGLFGGAIIAMLAYNLLLWWALRYRFILFYCLVGLAMVMFGVFWSGLIRLAIPGLSVNQQIAGNFLSLSLIIAAVPLFLFAFVESNTIPRWLRRVTLAAASIAVIASLLRLLPGAAQRATIDLATYLGLLATMAMIVACVGFALANRSRAVRYFIIAWTIPLGFAAFRTLWGIGAIAADGPLMDVSPFAVMALEMVLSAMGIAARIRTIRDERDDAQAMRAMLQHLADTDPLTGLLNRRAFLEQAHDREGDQRLILIDIDRFKTVNDRFGHEAGDWVLVEIARLLRTNTPEAALVGRLGGEEFAILLPVDGSPDRLGETLILTIAYAPMPIRSKITASAGEASGSSLSEAEWRALYNSADAALYAAKADGRNCLRRDVASVAA</sequence>
<evidence type="ECO:0000256" key="1">
    <source>
        <dbReference type="ARBA" id="ARBA00012528"/>
    </source>
</evidence>
<keyword evidence="3" id="KW-0812">Transmembrane</keyword>
<feature type="transmembrane region" description="Helical" evidence="3">
    <location>
        <begin position="301"/>
        <end position="321"/>
    </location>
</feature>
<feature type="transmembrane region" description="Helical" evidence="3">
    <location>
        <begin position="328"/>
        <end position="350"/>
    </location>
</feature>
<evidence type="ECO:0000256" key="3">
    <source>
        <dbReference type="SAM" id="Phobius"/>
    </source>
</evidence>
<reference evidence="6 7" key="1">
    <citation type="submission" date="2018-08" db="EMBL/GenBank/DDBJ databases">
        <title>The multiple taxonomic identification of Sphingomonas gilva.</title>
        <authorList>
            <person name="Zhu D."/>
            <person name="Zheng S."/>
        </authorList>
    </citation>
    <scope>NUCLEOTIDE SEQUENCE [LARGE SCALE GENOMIC DNA]</scope>
    <source>
        <strain evidence="6 7">ZDH117</strain>
    </source>
</reference>
<evidence type="ECO:0000256" key="4">
    <source>
        <dbReference type="SAM" id="SignalP"/>
    </source>
</evidence>
<dbReference type="EC" id="2.7.7.65" evidence="1"/>
<dbReference type="NCBIfam" id="TIGR00254">
    <property type="entry name" value="GGDEF"/>
    <property type="match status" value="1"/>
</dbReference>
<evidence type="ECO:0000256" key="2">
    <source>
        <dbReference type="ARBA" id="ARBA00034247"/>
    </source>
</evidence>
<protein>
    <recommendedName>
        <fullName evidence="1">diguanylate cyclase</fullName>
        <ecNumber evidence="1">2.7.7.65</ecNumber>
    </recommendedName>
</protein>
<evidence type="ECO:0000313" key="7">
    <source>
        <dbReference type="Proteomes" id="UP000266693"/>
    </source>
</evidence>
<dbReference type="InterPro" id="IPR029787">
    <property type="entry name" value="Nucleotide_cyclase"/>
</dbReference>
<evidence type="ECO:0000259" key="5">
    <source>
        <dbReference type="PROSITE" id="PS50887"/>
    </source>
</evidence>
<dbReference type="SMART" id="SM00267">
    <property type="entry name" value="GGDEF"/>
    <property type="match status" value="1"/>
</dbReference>
<dbReference type="GO" id="GO:0052621">
    <property type="term" value="F:diguanylate cyclase activity"/>
    <property type="evidence" value="ECO:0007669"/>
    <property type="project" value="UniProtKB-EC"/>
</dbReference>
<dbReference type="CDD" id="cd01949">
    <property type="entry name" value="GGDEF"/>
    <property type="match status" value="1"/>
</dbReference>
<keyword evidence="3" id="KW-0472">Membrane</keyword>
<comment type="catalytic activity">
    <reaction evidence="2">
        <text>2 GTP = 3',3'-c-di-GMP + 2 diphosphate</text>
        <dbReference type="Rhea" id="RHEA:24898"/>
        <dbReference type="ChEBI" id="CHEBI:33019"/>
        <dbReference type="ChEBI" id="CHEBI:37565"/>
        <dbReference type="ChEBI" id="CHEBI:58805"/>
        <dbReference type="EC" id="2.7.7.65"/>
    </reaction>
</comment>
<feature type="transmembrane region" description="Helical" evidence="3">
    <location>
        <begin position="204"/>
        <end position="229"/>
    </location>
</feature>
<accession>A0A396RS55</accession>
<evidence type="ECO:0000313" key="6">
    <source>
        <dbReference type="EMBL" id="RHW19350.1"/>
    </source>
</evidence>
<dbReference type="InterPro" id="IPR011623">
    <property type="entry name" value="7TMR_DISM_rcpt_extracell_dom1"/>
</dbReference>
<keyword evidence="4" id="KW-0732">Signal</keyword>
<dbReference type="Pfam" id="PF00990">
    <property type="entry name" value="GGDEF"/>
    <property type="match status" value="1"/>
</dbReference>
<dbReference type="Proteomes" id="UP000266693">
    <property type="component" value="Unassembled WGS sequence"/>
</dbReference>
<dbReference type="EMBL" id="QWLV01000001">
    <property type="protein sequence ID" value="RHW19350.1"/>
    <property type="molecule type" value="Genomic_DNA"/>
</dbReference>
<feature type="domain" description="GGDEF" evidence="5">
    <location>
        <begin position="427"/>
        <end position="556"/>
    </location>
</feature>
<dbReference type="OrthoDB" id="9759607at2"/>
<dbReference type="InterPro" id="IPR043128">
    <property type="entry name" value="Rev_trsase/Diguanyl_cyclase"/>
</dbReference>
<feature type="chain" id="PRO_5017393994" description="diguanylate cyclase" evidence="4">
    <location>
        <begin position="20"/>
        <end position="560"/>
    </location>
</feature>
<comment type="caution">
    <text evidence="6">The sequence shown here is derived from an EMBL/GenBank/DDBJ whole genome shotgun (WGS) entry which is preliminary data.</text>
</comment>
<dbReference type="PANTHER" id="PTHR45138:SF9">
    <property type="entry name" value="DIGUANYLATE CYCLASE DGCM-RELATED"/>
    <property type="match status" value="1"/>
</dbReference>